<dbReference type="Proteomes" id="UP001606302">
    <property type="component" value="Unassembled WGS sequence"/>
</dbReference>
<organism evidence="2 3">
    <name type="scientific">Pelomonas lactea</name>
    <dbReference type="NCBI Taxonomy" id="3299030"/>
    <lineage>
        <taxon>Bacteria</taxon>
        <taxon>Pseudomonadati</taxon>
        <taxon>Pseudomonadota</taxon>
        <taxon>Betaproteobacteria</taxon>
        <taxon>Burkholderiales</taxon>
        <taxon>Sphaerotilaceae</taxon>
        <taxon>Roseateles</taxon>
    </lineage>
</organism>
<accession>A0ABW7GPX2</accession>
<dbReference type="EMBL" id="JBIGHX010000008">
    <property type="protein sequence ID" value="MFG6463988.1"/>
    <property type="molecule type" value="Genomic_DNA"/>
</dbReference>
<dbReference type="RefSeq" id="WP_394513239.1">
    <property type="nucleotide sequence ID" value="NZ_JBIGHX010000008.1"/>
</dbReference>
<name>A0ABW7GPX2_9BURK</name>
<evidence type="ECO:0000256" key="1">
    <source>
        <dbReference type="SAM" id="SignalP"/>
    </source>
</evidence>
<proteinExistence type="predicted"/>
<dbReference type="SUPFAM" id="SSF48403">
    <property type="entry name" value="Ankyrin repeat"/>
    <property type="match status" value="1"/>
</dbReference>
<comment type="caution">
    <text evidence="2">The sequence shown here is derived from an EMBL/GenBank/DDBJ whole genome shotgun (WGS) entry which is preliminary data.</text>
</comment>
<reference evidence="2 3" key="1">
    <citation type="submission" date="2024-08" db="EMBL/GenBank/DDBJ databases">
        <authorList>
            <person name="Lu H."/>
        </authorList>
    </citation>
    <scope>NUCLEOTIDE SEQUENCE [LARGE SCALE GENOMIC DNA]</scope>
    <source>
        <strain evidence="2 3">DXS20W</strain>
    </source>
</reference>
<dbReference type="InterPro" id="IPR036770">
    <property type="entry name" value="Ankyrin_rpt-contain_sf"/>
</dbReference>
<evidence type="ECO:0000313" key="2">
    <source>
        <dbReference type="EMBL" id="MFG6463988.1"/>
    </source>
</evidence>
<protein>
    <recommendedName>
        <fullName evidence="4">Ankyrin repeat domain-containing protein</fullName>
    </recommendedName>
</protein>
<feature type="signal peptide" evidence="1">
    <location>
        <begin position="1"/>
        <end position="26"/>
    </location>
</feature>
<keyword evidence="3" id="KW-1185">Reference proteome</keyword>
<evidence type="ECO:0008006" key="4">
    <source>
        <dbReference type="Google" id="ProtNLM"/>
    </source>
</evidence>
<dbReference type="Gene3D" id="1.25.40.20">
    <property type="entry name" value="Ankyrin repeat-containing domain"/>
    <property type="match status" value="1"/>
</dbReference>
<evidence type="ECO:0000313" key="3">
    <source>
        <dbReference type="Proteomes" id="UP001606302"/>
    </source>
</evidence>
<gene>
    <name evidence="2" type="ORF">ACG04Q_20605</name>
</gene>
<keyword evidence="1" id="KW-0732">Signal</keyword>
<sequence length="355" mass="38749">MTPPRRAARPRLLLALALMLGTAVQAQPAGTPRQIIDALGLEQRQLLQKPDPKRSPEDAERDAAAQIKALIGSSPGHLSLTEADPRGRTPLMLAAGQSYALIVEALLSDPGVRLSMDVANADGETAWMLASFALPMTLPACQPGSLTVERQLQMLPYLRRLAHLAKTKAASITATIDALEAAGIQPRPDDAKRAWLARCPNAAPDLRRALAEGELMPTLVNTATTRLAEYVRATRDAPRKVPLRPPAGMRFVPDGQRRDTVGLVPQFAAEVPGCPRVVRPRLDNPLPWKGMLRLKAVVWTRGGVVEAVDVDQVAINGRQDDDITNFFRDVTLRALAGYECEGDFVFEQEFQFEIR</sequence>
<feature type="chain" id="PRO_5045420203" description="Ankyrin repeat domain-containing protein" evidence="1">
    <location>
        <begin position="27"/>
        <end position="355"/>
    </location>
</feature>